<feature type="domain" description="ABC transmembrane type-1" evidence="11">
    <location>
        <begin position="40"/>
        <end position="235"/>
    </location>
</feature>
<comment type="similarity">
    <text evidence="10">Belongs to the binding-protein-dependent transport system permease family. CysTW subfamily.</text>
</comment>
<dbReference type="Proteomes" id="UP001164693">
    <property type="component" value="Chromosome"/>
</dbReference>
<sequence length="246" mass="25930">MLWLSLLVLIPLAAVLAKAGSDGWWGFWSAVSTPAARDALRLTVTSSLLVAAVNAVLGTVIAWVLVRDEFAGKRLVEIVIDLPFALPTIVAGLVLITLYGASSPVGIDLLGTQRAIVFALLFVTLPFVVRTVQPVLMGVDLEAEAAAASLAAGRFTTFRRIVLPVITPAVVSGTALAFARAMGEYGSVLLISGGLNRTRVSSMYVFQQIQNFDFVGAAATATVLLLVSLVVLAALDLLQRRAVRDG</sequence>
<reference evidence="12" key="1">
    <citation type="submission" date="2022-05" db="EMBL/GenBank/DDBJ databases">
        <title>Jatrophihabitans sp. SB3-54 whole genome sequence.</title>
        <authorList>
            <person name="Suh M.K."/>
            <person name="Eom M.K."/>
            <person name="Kim J.S."/>
            <person name="Kim H.S."/>
            <person name="Do H.E."/>
            <person name="Shin Y.K."/>
            <person name="Lee J.-S."/>
        </authorList>
    </citation>
    <scope>NUCLEOTIDE SEQUENCE</scope>
    <source>
        <strain evidence="12">SB3-54</strain>
    </source>
</reference>
<comment type="subunit">
    <text evidence="2">The complex is composed of two ATP-binding proteins (CysA), two transmembrane proteins (CysT and CysW) and a solute-binding protein (CysP).</text>
</comment>
<dbReference type="PANTHER" id="PTHR30406">
    <property type="entry name" value="SULFATE TRANSPORT SYSTEM PERMEASE PROTEIN"/>
    <property type="match status" value="1"/>
</dbReference>
<keyword evidence="5 9" id="KW-1133">Transmembrane helix</keyword>
<feature type="transmembrane region" description="Helical" evidence="9">
    <location>
        <begin position="161"/>
        <end position="182"/>
    </location>
</feature>
<evidence type="ECO:0000256" key="8">
    <source>
        <dbReference type="ARBA" id="ARBA00025323"/>
    </source>
</evidence>
<comment type="subcellular location">
    <subcellularLocation>
        <location evidence="9">Cell membrane</location>
        <topology evidence="9">Multi-pass membrane protein</topology>
    </subcellularLocation>
    <subcellularLocation>
        <location evidence="1">Membrane</location>
        <topology evidence="1">Multi-pass membrane protein</topology>
    </subcellularLocation>
</comment>
<keyword evidence="4 9" id="KW-0812">Transmembrane</keyword>
<dbReference type="EMBL" id="CP097463">
    <property type="protein sequence ID" value="WAX57497.1"/>
    <property type="molecule type" value="Genomic_DNA"/>
</dbReference>
<gene>
    <name evidence="12" type="primary">cysT</name>
    <name evidence="12" type="ORF">M6B22_01715</name>
</gene>
<evidence type="ECO:0000256" key="4">
    <source>
        <dbReference type="ARBA" id="ARBA00022692"/>
    </source>
</evidence>
<dbReference type="Pfam" id="PF00528">
    <property type="entry name" value="BPD_transp_1"/>
    <property type="match status" value="1"/>
</dbReference>
<dbReference type="CDD" id="cd06261">
    <property type="entry name" value="TM_PBP2"/>
    <property type="match status" value="1"/>
</dbReference>
<comment type="caution">
    <text evidence="10">Lacks conserved residue(s) required for the propagation of feature annotation.</text>
</comment>
<evidence type="ECO:0000256" key="10">
    <source>
        <dbReference type="RuleBase" id="RU366001"/>
    </source>
</evidence>
<dbReference type="NCBIfam" id="TIGR02139">
    <property type="entry name" value="permease_CysT"/>
    <property type="match status" value="1"/>
</dbReference>
<dbReference type="RefSeq" id="WP_331459778.1">
    <property type="nucleotide sequence ID" value="NZ_CP097463.1"/>
</dbReference>
<evidence type="ECO:0000256" key="9">
    <source>
        <dbReference type="RuleBase" id="RU363032"/>
    </source>
</evidence>
<evidence type="ECO:0000259" key="11">
    <source>
        <dbReference type="PROSITE" id="PS50928"/>
    </source>
</evidence>
<keyword evidence="3 9" id="KW-0813">Transport</keyword>
<evidence type="ECO:0000313" key="13">
    <source>
        <dbReference type="Proteomes" id="UP001164693"/>
    </source>
</evidence>
<feature type="transmembrane region" description="Helical" evidence="9">
    <location>
        <begin position="111"/>
        <end position="129"/>
    </location>
</feature>
<dbReference type="InterPro" id="IPR011865">
    <property type="entry name" value="CysT_permease"/>
</dbReference>
<dbReference type="PANTHER" id="PTHR30406:SF8">
    <property type="entry name" value="SULFATE TRANSPORT SYSTEM PERMEASE PROTEIN CYST"/>
    <property type="match status" value="1"/>
</dbReference>
<proteinExistence type="inferred from homology"/>
<protein>
    <recommendedName>
        <fullName evidence="10">Sulfate transport system permease protein CysT</fullName>
    </recommendedName>
</protein>
<evidence type="ECO:0000313" key="12">
    <source>
        <dbReference type="EMBL" id="WAX57497.1"/>
    </source>
</evidence>
<dbReference type="SUPFAM" id="SSF161098">
    <property type="entry name" value="MetI-like"/>
    <property type="match status" value="1"/>
</dbReference>
<dbReference type="InterPro" id="IPR000515">
    <property type="entry name" value="MetI-like"/>
</dbReference>
<evidence type="ECO:0000256" key="2">
    <source>
        <dbReference type="ARBA" id="ARBA00011779"/>
    </source>
</evidence>
<accession>A0ABY7K1P3</accession>
<evidence type="ECO:0000256" key="5">
    <source>
        <dbReference type="ARBA" id="ARBA00022989"/>
    </source>
</evidence>
<comment type="function">
    <text evidence="8">Part of the ABC transporter complex CysAWTP (TC 3.A.1.6.1) involved in sulfate/thiosulfate import. Probably responsible for the translocation of the substrate across the membrane.</text>
</comment>
<evidence type="ECO:0000256" key="7">
    <source>
        <dbReference type="ARBA" id="ARBA00023136"/>
    </source>
</evidence>
<evidence type="ECO:0000256" key="6">
    <source>
        <dbReference type="ARBA" id="ARBA00023032"/>
    </source>
</evidence>
<dbReference type="Gene3D" id="1.10.3720.10">
    <property type="entry name" value="MetI-like"/>
    <property type="match status" value="1"/>
</dbReference>
<evidence type="ECO:0000256" key="1">
    <source>
        <dbReference type="ARBA" id="ARBA00004141"/>
    </source>
</evidence>
<evidence type="ECO:0000256" key="3">
    <source>
        <dbReference type="ARBA" id="ARBA00022448"/>
    </source>
</evidence>
<keyword evidence="13" id="KW-1185">Reference proteome</keyword>
<name>A0ABY7K1P3_9ACTN</name>
<feature type="transmembrane region" description="Helical" evidence="9">
    <location>
        <begin position="214"/>
        <end position="238"/>
    </location>
</feature>
<dbReference type="PROSITE" id="PS50928">
    <property type="entry name" value="ABC_TM1"/>
    <property type="match status" value="1"/>
</dbReference>
<dbReference type="InterPro" id="IPR035906">
    <property type="entry name" value="MetI-like_sf"/>
</dbReference>
<dbReference type="InterPro" id="IPR005667">
    <property type="entry name" value="Sulph_transpt2"/>
</dbReference>
<feature type="transmembrane region" description="Helical" evidence="9">
    <location>
        <begin position="78"/>
        <end position="99"/>
    </location>
</feature>
<comment type="function">
    <text evidence="10">Part of the ABC transporter complex (TC 3.A.1.6.1) involved in sulfate/thiosulfate import.</text>
</comment>
<keyword evidence="7 9" id="KW-0472">Membrane</keyword>
<keyword evidence="6 10" id="KW-0764">Sulfate transport</keyword>
<feature type="transmembrane region" description="Helical" evidence="9">
    <location>
        <begin position="43"/>
        <end position="66"/>
    </location>
</feature>
<organism evidence="12 13">
    <name type="scientific">Jatrophihabitans cynanchi</name>
    <dbReference type="NCBI Taxonomy" id="2944128"/>
    <lineage>
        <taxon>Bacteria</taxon>
        <taxon>Bacillati</taxon>
        <taxon>Actinomycetota</taxon>
        <taxon>Actinomycetes</taxon>
        <taxon>Jatrophihabitantales</taxon>
        <taxon>Jatrophihabitantaceae</taxon>
        <taxon>Jatrophihabitans</taxon>
    </lineage>
</organism>